<evidence type="ECO:0000256" key="1">
    <source>
        <dbReference type="SAM" id="MobiDB-lite"/>
    </source>
</evidence>
<feature type="compositionally biased region" description="Low complexity" evidence="1">
    <location>
        <begin position="120"/>
        <end position="132"/>
    </location>
</feature>
<feature type="compositionally biased region" description="Polar residues" evidence="1">
    <location>
        <begin position="333"/>
        <end position="359"/>
    </location>
</feature>
<feature type="compositionally biased region" description="Low complexity" evidence="1">
    <location>
        <begin position="298"/>
        <end position="313"/>
    </location>
</feature>
<keyword evidence="5" id="KW-1185">Reference proteome</keyword>
<dbReference type="Proteomes" id="UP001305414">
    <property type="component" value="Unassembled WGS sequence"/>
</dbReference>
<comment type="caution">
    <text evidence="4">The sequence shown here is derived from an EMBL/GenBank/DDBJ whole genome shotgun (WGS) entry which is preliminary data.</text>
</comment>
<feature type="compositionally biased region" description="Polar residues" evidence="1">
    <location>
        <begin position="270"/>
        <end position="297"/>
    </location>
</feature>
<dbReference type="EMBL" id="JAWHQM010000008">
    <property type="protein sequence ID" value="KAK5628408.1"/>
    <property type="molecule type" value="Genomic_DNA"/>
</dbReference>
<evidence type="ECO:0000313" key="5">
    <source>
        <dbReference type="Proteomes" id="UP001305414"/>
    </source>
</evidence>
<accession>A0AAN7UG44</accession>
<proteinExistence type="predicted"/>
<feature type="transmembrane region" description="Helical" evidence="2">
    <location>
        <begin position="460"/>
        <end position="489"/>
    </location>
</feature>
<feature type="compositionally biased region" description="Polar residues" evidence="1">
    <location>
        <begin position="440"/>
        <end position="454"/>
    </location>
</feature>
<sequence>MPPKTKKKGGNPSPNLPSLFPTHDGSYGINTLISPDTSTKKGQKTTTGIAKEQSDDNKWTKTMESKTGKKYGMNSNLKKAIDESQKQVEEEEGHEDSIHEGAYISPEGDSSKFPHSIGLSSRSKSSQPASSSQTTPDEPLEALDDAEHIPKLKPHIPKFTQASLPFSEEHDDGPQSPYKPAGAPSADPYAHFGAHQTLSPPTEYGPFYGMPRGKGTKEPISPVRPDTSRSFNYENGLFSSATMQNPITRQNPGQLSGLYEGPSLVPPSPWQSTGFSDGTSTMPQNPGQSSGLTGATHSISSLSSPESSQSPEPFIGSGLVNPGPSAGMVITPPESNQVSSVLPGSKSQPESNMPSNLQVPPTPISKPLSFQAQQAVNWDPPPPQGTMSISSSSGEGEGEEELPSLPKVVETTTSPNKQGQPSNVSKVVPTITATRKQKQKQPSNRPRTGNRNSVNQQQEWIWPSFGFFITPTILFITLALALWLVLSLLPDLDDPRISRLSFDFGFGTAWQKVSNLLPEIPVIDTDTYSKPTSHSSPKPLGSAAINPEDLVTALKDWMPDSIWVRGDKNGKIKIPEDFWHALKERIEQDDNILSLKNSNISEDHWSAIKARMQQDGIGVGKSASNDEDLIERQISQAWDKWLKQNDRVLKTANKGVALTKDDFLRLFQQEIVSYQHDIRQELAELQNRINSFTEHISKRLAEITSTSHTELTKTVESLIAKAINNAKLDAIANGFIKGHANDVFANQVNFFGIGAGVAIDPDSSSSAWKVPESHYLSKAWLDRGGYKPQPPFAALSPWTQEGECFCAGPDRKGFGVGTNNLSMITSRDIIPQHLVVEHILPGATLDPGAMPKEVELWVYIEEVTLRVLVQDFSERRFPNTPKEEVLSDGFVKIGHFTYENRTSGDGVQVFKISDEISSMGALTNRIVVRAINNYGADHTCFYRLSLYGEIIERPEDPPRGDSEKKQTGWF</sequence>
<reference evidence="4 5" key="1">
    <citation type="submission" date="2023-10" db="EMBL/GenBank/DDBJ databases">
        <title>Draft genome sequence of Xylaria bambusicola isolate GMP-LS, the root and basal stem rot pathogen of sugarcane in Indonesia.</title>
        <authorList>
            <person name="Selvaraj P."/>
            <person name="Muralishankar V."/>
            <person name="Muruganantham S."/>
            <person name="Sp S."/>
            <person name="Haryani S."/>
            <person name="Lau K.J.X."/>
            <person name="Naqvi N.I."/>
        </authorList>
    </citation>
    <scope>NUCLEOTIDE SEQUENCE [LARGE SCALE GENOMIC DNA]</scope>
    <source>
        <strain evidence="4">GMP-LS</strain>
    </source>
</reference>
<feature type="compositionally biased region" description="Polar residues" evidence="1">
    <location>
        <begin position="410"/>
        <end position="425"/>
    </location>
</feature>
<protein>
    <recommendedName>
        <fullName evidence="3">SUN domain-containing protein</fullName>
    </recommendedName>
</protein>
<feature type="compositionally biased region" description="Polar residues" evidence="1">
    <location>
        <begin position="228"/>
        <end position="254"/>
    </location>
</feature>
<keyword evidence="2" id="KW-1133">Transmembrane helix</keyword>
<feature type="region of interest" description="Disordered" evidence="1">
    <location>
        <begin position="1"/>
        <end position="454"/>
    </location>
</feature>
<evidence type="ECO:0000313" key="4">
    <source>
        <dbReference type="EMBL" id="KAK5628408.1"/>
    </source>
</evidence>
<feature type="compositionally biased region" description="Basic and acidic residues" evidence="1">
    <location>
        <begin position="79"/>
        <end position="88"/>
    </location>
</feature>
<evidence type="ECO:0000259" key="3">
    <source>
        <dbReference type="PROSITE" id="PS51469"/>
    </source>
</evidence>
<dbReference type="InterPro" id="IPR012919">
    <property type="entry name" value="SUN_dom"/>
</dbReference>
<organism evidence="4 5">
    <name type="scientific">Xylaria bambusicola</name>
    <dbReference type="NCBI Taxonomy" id="326684"/>
    <lineage>
        <taxon>Eukaryota</taxon>
        <taxon>Fungi</taxon>
        <taxon>Dikarya</taxon>
        <taxon>Ascomycota</taxon>
        <taxon>Pezizomycotina</taxon>
        <taxon>Sordariomycetes</taxon>
        <taxon>Xylariomycetidae</taxon>
        <taxon>Xylariales</taxon>
        <taxon>Xylariaceae</taxon>
        <taxon>Xylaria</taxon>
    </lineage>
</organism>
<feature type="domain" description="SUN" evidence="3">
    <location>
        <begin position="756"/>
        <end position="951"/>
    </location>
</feature>
<feature type="compositionally biased region" description="Basic and acidic residues" evidence="1">
    <location>
        <begin position="52"/>
        <end position="67"/>
    </location>
</feature>
<dbReference type="Gene3D" id="2.60.120.260">
    <property type="entry name" value="Galactose-binding domain-like"/>
    <property type="match status" value="1"/>
</dbReference>
<dbReference type="AlphaFoldDB" id="A0AAN7UG44"/>
<keyword evidence="2" id="KW-0812">Transmembrane</keyword>
<evidence type="ECO:0000256" key="2">
    <source>
        <dbReference type="SAM" id="Phobius"/>
    </source>
</evidence>
<dbReference type="PROSITE" id="PS51469">
    <property type="entry name" value="SUN"/>
    <property type="match status" value="1"/>
</dbReference>
<gene>
    <name evidence="4" type="ORF">RRF57_004123</name>
</gene>
<name>A0AAN7UG44_9PEZI</name>
<keyword evidence="2" id="KW-0472">Membrane</keyword>